<accession>A0A182PES4</accession>
<keyword evidence="1" id="KW-0812">Transmembrane</keyword>
<organism evidence="2 3">
    <name type="scientific">Anopheles epiroticus</name>
    <dbReference type="NCBI Taxonomy" id="199890"/>
    <lineage>
        <taxon>Eukaryota</taxon>
        <taxon>Metazoa</taxon>
        <taxon>Ecdysozoa</taxon>
        <taxon>Arthropoda</taxon>
        <taxon>Hexapoda</taxon>
        <taxon>Insecta</taxon>
        <taxon>Pterygota</taxon>
        <taxon>Neoptera</taxon>
        <taxon>Endopterygota</taxon>
        <taxon>Diptera</taxon>
        <taxon>Nematocera</taxon>
        <taxon>Culicoidea</taxon>
        <taxon>Culicidae</taxon>
        <taxon>Anophelinae</taxon>
        <taxon>Anopheles</taxon>
    </lineage>
</organism>
<feature type="transmembrane region" description="Helical" evidence="1">
    <location>
        <begin position="76"/>
        <end position="96"/>
    </location>
</feature>
<keyword evidence="1" id="KW-1133">Transmembrane helix</keyword>
<protein>
    <submittedName>
        <fullName evidence="2">Uncharacterized protein</fullName>
    </submittedName>
</protein>
<name>A0A182PES4_9DIPT</name>
<feature type="transmembrane region" description="Helical" evidence="1">
    <location>
        <begin position="44"/>
        <end position="64"/>
    </location>
</feature>
<dbReference type="AlphaFoldDB" id="A0A182PES4"/>
<feature type="transmembrane region" description="Helical" evidence="1">
    <location>
        <begin position="108"/>
        <end position="126"/>
    </location>
</feature>
<evidence type="ECO:0000313" key="3">
    <source>
        <dbReference type="Proteomes" id="UP000075885"/>
    </source>
</evidence>
<reference evidence="3" key="1">
    <citation type="submission" date="2013-03" db="EMBL/GenBank/DDBJ databases">
        <title>The Genome Sequence of Anopheles epiroticus epiroticus2.</title>
        <authorList>
            <consortium name="The Broad Institute Genomics Platform"/>
            <person name="Neafsey D.E."/>
            <person name="Howell P."/>
            <person name="Walker B."/>
            <person name="Young S.K."/>
            <person name="Zeng Q."/>
            <person name="Gargeya S."/>
            <person name="Fitzgerald M."/>
            <person name="Haas B."/>
            <person name="Abouelleil A."/>
            <person name="Allen A.W."/>
            <person name="Alvarado L."/>
            <person name="Arachchi H.M."/>
            <person name="Berlin A.M."/>
            <person name="Chapman S.B."/>
            <person name="Gainer-Dewar J."/>
            <person name="Goldberg J."/>
            <person name="Griggs A."/>
            <person name="Gujja S."/>
            <person name="Hansen M."/>
            <person name="Howarth C."/>
            <person name="Imamovic A."/>
            <person name="Ireland A."/>
            <person name="Larimer J."/>
            <person name="McCowan C."/>
            <person name="Murphy C."/>
            <person name="Pearson M."/>
            <person name="Poon T.W."/>
            <person name="Priest M."/>
            <person name="Roberts A."/>
            <person name="Saif S."/>
            <person name="Shea T."/>
            <person name="Sisk P."/>
            <person name="Sykes S."/>
            <person name="Wortman J."/>
            <person name="Nusbaum C."/>
            <person name="Birren B."/>
        </authorList>
    </citation>
    <scope>NUCLEOTIDE SEQUENCE [LARGE SCALE GENOMIC DNA]</scope>
    <source>
        <strain evidence="3">Epiroticus2</strain>
    </source>
</reference>
<feature type="transmembrane region" description="Helical" evidence="1">
    <location>
        <begin position="9"/>
        <end position="29"/>
    </location>
</feature>
<proteinExistence type="predicted"/>
<keyword evidence="3" id="KW-1185">Reference proteome</keyword>
<dbReference type="Proteomes" id="UP000075885">
    <property type="component" value="Unassembled WGS sequence"/>
</dbReference>
<evidence type="ECO:0000256" key="1">
    <source>
        <dbReference type="SAM" id="Phobius"/>
    </source>
</evidence>
<reference evidence="2" key="2">
    <citation type="submission" date="2020-05" db="UniProtKB">
        <authorList>
            <consortium name="EnsemblMetazoa"/>
        </authorList>
    </citation>
    <scope>IDENTIFICATION</scope>
    <source>
        <strain evidence="2">Epiroticus2</strain>
    </source>
</reference>
<dbReference type="VEuPathDB" id="VectorBase:AEPI005429"/>
<keyword evidence="1" id="KW-0472">Membrane</keyword>
<sequence>MLTNRAFRVLSYLFGSINILFVMVILSMGAEQLLVNWRTAISELIIPCTLNILFAMCWIIGAGLRRPTFIAMFKYFAYIQMALLAAVILYSAYYGYTKGLSSNLLNVMFLLTSLFFLSLMEVLIAIGTERAVAKERNLLRLMHSTGQEMSDWSHT</sequence>
<dbReference type="EnsemblMetazoa" id="AEPI005429-RA">
    <property type="protein sequence ID" value="AEPI005429-PA"/>
    <property type="gene ID" value="AEPI005429"/>
</dbReference>
<evidence type="ECO:0000313" key="2">
    <source>
        <dbReference type="EnsemblMetazoa" id="AEPI005429-PA"/>
    </source>
</evidence>